<dbReference type="PANTHER" id="PTHR42839">
    <property type="entry name" value="ISOCHORISMATE SYNTHASE ENTC"/>
    <property type="match status" value="1"/>
</dbReference>
<protein>
    <recommendedName>
        <fullName evidence="3">isochorismate synthase</fullName>
        <ecNumber evidence="3">5.4.4.2</ecNumber>
    </recommendedName>
    <alternativeName>
        <fullName evidence="5">Isochorismate mutase</fullName>
    </alternativeName>
</protein>
<keyword evidence="4" id="KW-0413">Isomerase</keyword>
<evidence type="ECO:0000256" key="3">
    <source>
        <dbReference type="ARBA" id="ARBA00012824"/>
    </source>
</evidence>
<dbReference type="EMBL" id="QGDO01000004">
    <property type="protein sequence ID" value="PWJ40872.1"/>
    <property type="molecule type" value="Genomic_DNA"/>
</dbReference>
<evidence type="ECO:0000313" key="7">
    <source>
        <dbReference type="EMBL" id="PWJ40872.1"/>
    </source>
</evidence>
<dbReference type="Proteomes" id="UP000245535">
    <property type="component" value="Unassembled WGS sequence"/>
</dbReference>
<accession>A0A315Z7D9</accession>
<evidence type="ECO:0000256" key="5">
    <source>
        <dbReference type="ARBA" id="ARBA00041564"/>
    </source>
</evidence>
<dbReference type="InterPro" id="IPR005801">
    <property type="entry name" value="ADC_synthase"/>
</dbReference>
<evidence type="ECO:0000256" key="1">
    <source>
        <dbReference type="ARBA" id="ARBA00000799"/>
    </source>
</evidence>
<comment type="catalytic activity">
    <reaction evidence="1">
        <text>chorismate = isochorismate</text>
        <dbReference type="Rhea" id="RHEA:18985"/>
        <dbReference type="ChEBI" id="CHEBI:29748"/>
        <dbReference type="ChEBI" id="CHEBI:29780"/>
        <dbReference type="EC" id="5.4.4.2"/>
    </reaction>
</comment>
<proteinExistence type="inferred from homology"/>
<dbReference type="GO" id="GO:0008909">
    <property type="term" value="F:isochorismate synthase activity"/>
    <property type="evidence" value="ECO:0007669"/>
    <property type="project" value="UniProtKB-EC"/>
</dbReference>
<evidence type="ECO:0000259" key="6">
    <source>
        <dbReference type="Pfam" id="PF00425"/>
    </source>
</evidence>
<dbReference type="OrthoDB" id="9806579at2"/>
<dbReference type="Gene3D" id="3.60.120.10">
    <property type="entry name" value="Anthranilate synthase"/>
    <property type="match status" value="1"/>
</dbReference>
<feature type="domain" description="Chorismate-utilising enzyme C-terminal" evidence="6">
    <location>
        <begin position="148"/>
        <end position="401"/>
    </location>
</feature>
<dbReference type="NCBIfam" id="TIGR00543">
    <property type="entry name" value="isochor_syn"/>
    <property type="match status" value="1"/>
</dbReference>
<reference evidence="7 8" key="1">
    <citation type="submission" date="2018-03" db="EMBL/GenBank/DDBJ databases">
        <title>Genomic Encyclopedia of Archaeal and Bacterial Type Strains, Phase II (KMG-II): from individual species to whole genera.</title>
        <authorList>
            <person name="Goeker M."/>
        </authorList>
    </citation>
    <scope>NUCLEOTIDE SEQUENCE [LARGE SCALE GENOMIC DNA]</scope>
    <source>
        <strain evidence="7 8">DSM 28229</strain>
    </source>
</reference>
<dbReference type="SUPFAM" id="SSF56322">
    <property type="entry name" value="ADC synthase"/>
    <property type="match status" value="1"/>
</dbReference>
<evidence type="ECO:0000256" key="2">
    <source>
        <dbReference type="ARBA" id="ARBA00005297"/>
    </source>
</evidence>
<evidence type="ECO:0000313" key="8">
    <source>
        <dbReference type="Proteomes" id="UP000245535"/>
    </source>
</evidence>
<dbReference type="PANTHER" id="PTHR42839:SF2">
    <property type="entry name" value="ISOCHORISMATE SYNTHASE ENTC"/>
    <property type="match status" value="1"/>
</dbReference>
<gene>
    <name evidence="7" type="ORF">BC781_104132</name>
</gene>
<sequence length="411" mass="46453">MAQTIFDSFIGQHTSPSTLMKRILQTAYTLDLPIALWRMPKEEDQHLIIDLSGTPTTIDGELEKLDAGFILAPFYAEGEEQLYLHADLHFNINQKALTEGNRSFVIGSEEHRMKEVFLQKLEENLKSEDKNEDVPYHVGSESIHSLSKEQHLALVEKGISKIKEGEFNKVVLSRSKQTALPASFNVIQMFEKLCSSYKNAFVSFTSIPEIGTWIGATPETLLSVDAQQIFRTMSLAGTQARNGLNDMSRAMWSQKEIEEQAMVSRYIINCFKKIRVREYEERGPKTVPAGNLLHLCSYFAVDTDEINFPELGSVMLKLLHPTSAICGMPLKPSREFILKEEGYDRSFYAGFLGPINMEQHTHIFVNLRCAQLLAKKAILYAGGGITADSIPEKEFQETEIKMDTMLKIIES</sequence>
<evidence type="ECO:0000256" key="4">
    <source>
        <dbReference type="ARBA" id="ARBA00023235"/>
    </source>
</evidence>
<comment type="similarity">
    <text evidence="2">Belongs to the isochorismate synthase family.</text>
</comment>
<comment type="caution">
    <text evidence="7">The sequence shown here is derived from an EMBL/GenBank/DDBJ whole genome shotgun (WGS) entry which is preliminary data.</text>
</comment>
<organism evidence="7 8">
    <name type="scientific">Sediminitomix flava</name>
    <dbReference type="NCBI Taxonomy" id="379075"/>
    <lineage>
        <taxon>Bacteria</taxon>
        <taxon>Pseudomonadati</taxon>
        <taxon>Bacteroidota</taxon>
        <taxon>Cytophagia</taxon>
        <taxon>Cytophagales</taxon>
        <taxon>Flammeovirgaceae</taxon>
        <taxon>Sediminitomix</taxon>
    </lineage>
</organism>
<dbReference type="InterPro" id="IPR015890">
    <property type="entry name" value="Chorismate_C"/>
</dbReference>
<dbReference type="InterPro" id="IPR004561">
    <property type="entry name" value="IsoChor_synthase"/>
</dbReference>
<dbReference type="Pfam" id="PF00425">
    <property type="entry name" value="Chorismate_bind"/>
    <property type="match status" value="1"/>
</dbReference>
<dbReference type="EC" id="5.4.4.2" evidence="3"/>
<dbReference type="RefSeq" id="WP_109619693.1">
    <property type="nucleotide sequence ID" value="NZ_QGDO01000004.1"/>
</dbReference>
<keyword evidence="8" id="KW-1185">Reference proteome</keyword>
<dbReference type="AlphaFoldDB" id="A0A315Z7D9"/>
<name>A0A315Z7D9_SEDFL</name>